<comment type="caution">
    <text evidence="2">The sequence shown here is derived from an EMBL/GenBank/DDBJ whole genome shotgun (WGS) entry which is preliminary data.</text>
</comment>
<dbReference type="InterPro" id="IPR036705">
    <property type="entry name" value="Ribosyl_crysJ1_sf"/>
</dbReference>
<gene>
    <name evidence="2" type="ORF">MiSe_63950</name>
</gene>
<evidence type="ECO:0000256" key="1">
    <source>
        <dbReference type="SAM" id="MobiDB-lite"/>
    </source>
</evidence>
<reference evidence="2" key="1">
    <citation type="submission" date="2019-10" db="EMBL/GenBank/DDBJ databases">
        <title>Draft genome sequece of Microseira wollei NIES-4236.</title>
        <authorList>
            <person name="Yamaguchi H."/>
            <person name="Suzuki S."/>
            <person name="Kawachi M."/>
        </authorList>
    </citation>
    <scope>NUCLEOTIDE SEQUENCE</scope>
    <source>
        <strain evidence="2">NIES-4236</strain>
    </source>
</reference>
<evidence type="ECO:0000313" key="3">
    <source>
        <dbReference type="Proteomes" id="UP001050975"/>
    </source>
</evidence>
<dbReference type="Gene3D" id="1.10.4080.10">
    <property type="entry name" value="ADP-ribosylation/Crystallin J1"/>
    <property type="match status" value="1"/>
</dbReference>
<dbReference type="AlphaFoldDB" id="A0AAV3XH27"/>
<sequence>MRYSLLSRFRGALLGTAMGEIWGAYGESWQLGQPQSTPPSGSGRLVVKGTEGLIRRGRLDLADWQESAGENSGEASVNPGKSPARRRKDKTKSASKSDGVKGYGAIISAVPVALFFHEDEAKLRQNLQQVADVWQDDSVLKDGTLAIGYAIASALKEKLNRDTLIPQTISYLDAETPLVNQLRQVQTLLEQGAPKEMALNKLIPRQTAPPANFPVALAFYCFLSTIEDLRLSVLRAARCPQAQVTCAIAGAISGAYNSVAGIPPAWRLALEQQKGDTSPLATLWGINSEAELLRLAARLLATWSGVYDAEKFLIDPSQVFAVGAPQTIKPR</sequence>
<dbReference type="Proteomes" id="UP001050975">
    <property type="component" value="Unassembled WGS sequence"/>
</dbReference>
<dbReference type="SUPFAM" id="SSF101478">
    <property type="entry name" value="ADP-ribosylglycohydrolase"/>
    <property type="match status" value="1"/>
</dbReference>
<evidence type="ECO:0000313" key="2">
    <source>
        <dbReference type="EMBL" id="GET41583.1"/>
    </source>
</evidence>
<name>A0AAV3XH27_9CYAN</name>
<accession>A0AAV3XH27</accession>
<feature type="region of interest" description="Disordered" evidence="1">
    <location>
        <begin position="65"/>
        <end position="98"/>
    </location>
</feature>
<organism evidence="2 3">
    <name type="scientific">Microseira wollei NIES-4236</name>
    <dbReference type="NCBI Taxonomy" id="2530354"/>
    <lineage>
        <taxon>Bacteria</taxon>
        <taxon>Bacillati</taxon>
        <taxon>Cyanobacteriota</taxon>
        <taxon>Cyanophyceae</taxon>
        <taxon>Oscillatoriophycideae</taxon>
        <taxon>Aerosakkonematales</taxon>
        <taxon>Aerosakkonemataceae</taxon>
        <taxon>Microseira</taxon>
    </lineage>
</organism>
<keyword evidence="3" id="KW-1185">Reference proteome</keyword>
<dbReference type="Pfam" id="PF03747">
    <property type="entry name" value="ADP_ribosyl_GH"/>
    <property type="match status" value="1"/>
</dbReference>
<protein>
    <recommendedName>
        <fullName evidence="4">ADP-ribosylation/crystallin J1</fullName>
    </recommendedName>
</protein>
<proteinExistence type="predicted"/>
<dbReference type="InterPro" id="IPR005502">
    <property type="entry name" value="Ribosyl_crysJ1"/>
</dbReference>
<dbReference type="EMBL" id="BLAY01000127">
    <property type="protein sequence ID" value="GET41583.1"/>
    <property type="molecule type" value="Genomic_DNA"/>
</dbReference>
<evidence type="ECO:0008006" key="4">
    <source>
        <dbReference type="Google" id="ProtNLM"/>
    </source>
</evidence>